<dbReference type="Pfam" id="PF00620">
    <property type="entry name" value="RhoGAP"/>
    <property type="match status" value="1"/>
</dbReference>
<feature type="region of interest" description="Disordered" evidence="1">
    <location>
        <begin position="661"/>
        <end position="686"/>
    </location>
</feature>
<feature type="region of interest" description="Disordered" evidence="1">
    <location>
        <begin position="567"/>
        <end position="608"/>
    </location>
</feature>
<dbReference type="InterPro" id="IPR001202">
    <property type="entry name" value="WW_dom"/>
</dbReference>
<dbReference type="InterPro" id="IPR038185">
    <property type="entry name" value="MyTH4_dom_sf"/>
</dbReference>
<feature type="domain" description="WW" evidence="2">
    <location>
        <begin position="52"/>
        <end position="79"/>
    </location>
</feature>
<dbReference type="InterPro" id="IPR000198">
    <property type="entry name" value="RhoGAP_dom"/>
</dbReference>
<dbReference type="GO" id="GO:0005096">
    <property type="term" value="F:GTPase activator activity"/>
    <property type="evidence" value="ECO:0007669"/>
    <property type="project" value="TreeGrafter"/>
</dbReference>
<dbReference type="Pfam" id="PF00784">
    <property type="entry name" value="MyTH4"/>
    <property type="match status" value="1"/>
</dbReference>
<dbReference type="CDD" id="cd00201">
    <property type="entry name" value="WW"/>
    <property type="match status" value="1"/>
</dbReference>
<evidence type="ECO:0000259" key="3">
    <source>
        <dbReference type="PROSITE" id="PS50238"/>
    </source>
</evidence>
<feature type="domain" description="Rho-GAP" evidence="3">
    <location>
        <begin position="1331"/>
        <end position="1544"/>
    </location>
</feature>
<feature type="compositionally biased region" description="Low complexity" evidence="1">
    <location>
        <begin position="575"/>
        <end position="594"/>
    </location>
</feature>
<dbReference type="SUPFAM" id="SSF51045">
    <property type="entry name" value="WW domain"/>
    <property type="match status" value="1"/>
</dbReference>
<dbReference type="Gene3D" id="2.20.70.10">
    <property type="match status" value="2"/>
</dbReference>
<dbReference type="SMART" id="SM00456">
    <property type="entry name" value="WW"/>
    <property type="match status" value="2"/>
</dbReference>
<feature type="region of interest" description="Disordered" evidence="1">
    <location>
        <begin position="309"/>
        <end position="336"/>
    </location>
</feature>
<reference evidence="5" key="1">
    <citation type="submission" date="2024-06" db="EMBL/GenBank/DDBJ databases">
        <authorList>
            <person name="Liu X."/>
            <person name="Lenzi L."/>
            <person name="Haldenby T S."/>
            <person name="Uol C."/>
        </authorList>
    </citation>
    <scope>NUCLEOTIDE SEQUENCE</scope>
</reference>
<dbReference type="GO" id="GO:0005856">
    <property type="term" value="C:cytoskeleton"/>
    <property type="evidence" value="ECO:0007669"/>
    <property type="project" value="InterPro"/>
</dbReference>
<protein>
    <recommendedName>
        <fullName evidence="7">Rho GTPase-activating protein 39</fullName>
    </recommendedName>
</protein>
<evidence type="ECO:0000313" key="5">
    <source>
        <dbReference type="EMBL" id="CAL5132013.1"/>
    </source>
</evidence>
<evidence type="ECO:0000259" key="2">
    <source>
        <dbReference type="PROSITE" id="PS50020"/>
    </source>
</evidence>
<dbReference type="InterPro" id="IPR008936">
    <property type="entry name" value="Rho_GTPase_activation_prot"/>
</dbReference>
<dbReference type="EMBL" id="CAXLJL010000112">
    <property type="protein sequence ID" value="CAL5132013.1"/>
    <property type="molecule type" value="Genomic_DNA"/>
</dbReference>
<dbReference type="InterPro" id="IPR000857">
    <property type="entry name" value="MyTH4_dom"/>
</dbReference>
<evidence type="ECO:0008006" key="7">
    <source>
        <dbReference type="Google" id="ProtNLM"/>
    </source>
</evidence>
<feature type="compositionally biased region" description="Polar residues" evidence="1">
    <location>
        <begin position="836"/>
        <end position="855"/>
    </location>
</feature>
<comment type="caution">
    <text evidence="5">The sequence shown here is derived from an EMBL/GenBank/DDBJ whole genome shotgun (WGS) entry which is preliminary data.</text>
</comment>
<feature type="domain" description="MyTH4" evidence="4">
    <location>
        <begin position="963"/>
        <end position="1118"/>
    </location>
</feature>
<dbReference type="Gene3D" id="1.10.555.10">
    <property type="entry name" value="Rho GTPase activation protein"/>
    <property type="match status" value="1"/>
</dbReference>
<dbReference type="Proteomes" id="UP001497525">
    <property type="component" value="Unassembled WGS sequence"/>
</dbReference>
<evidence type="ECO:0000256" key="1">
    <source>
        <dbReference type="SAM" id="MobiDB-lite"/>
    </source>
</evidence>
<evidence type="ECO:0000313" key="6">
    <source>
        <dbReference type="Proteomes" id="UP001497525"/>
    </source>
</evidence>
<feature type="compositionally biased region" description="Polar residues" evidence="1">
    <location>
        <begin position="869"/>
        <end position="881"/>
    </location>
</feature>
<evidence type="ECO:0000259" key="4">
    <source>
        <dbReference type="PROSITE" id="PS51016"/>
    </source>
</evidence>
<dbReference type="Gene3D" id="1.25.40.530">
    <property type="entry name" value="MyTH4 domain"/>
    <property type="match status" value="1"/>
</dbReference>
<dbReference type="PANTHER" id="PTHR45876:SF8">
    <property type="entry name" value="FI04035P"/>
    <property type="match status" value="1"/>
</dbReference>
<dbReference type="SMART" id="SM00139">
    <property type="entry name" value="MyTH4"/>
    <property type="match status" value="1"/>
</dbReference>
<dbReference type="PROSITE" id="PS50020">
    <property type="entry name" value="WW_DOMAIN_2"/>
    <property type="match status" value="2"/>
</dbReference>
<dbReference type="GO" id="GO:0007165">
    <property type="term" value="P:signal transduction"/>
    <property type="evidence" value="ECO:0007669"/>
    <property type="project" value="InterPro"/>
</dbReference>
<sequence length="1588" mass="174140">MMESSKDEKLEWVELLDPKSQRTMYVNLKSGECCWEPPQNQKVKPMSDDQWWELFDVKVQRNYYYNSNTRETVWQKPASGDIIPLANLQLLQQNMQSAPNSQTSADIGMLRRASAKGNGNSINRKVQHRKLATSILECHSQPNHCPTNAENVNMSCTTGPAVDNVRLSAHLFTADSRSVQQIPVTTAPLKLYGGNQRIREWLRDSGGKCEKPLVENVTDEQTKSHDLAAIRMSGCYSDKPVRRNQSMPKCSAGNNNGDIECVQQTATAETLSNTDLVQQQQLHGGSNNNSTCSSILSARDVRMLRTGTVHGGPQSNSPRRISAASPLVSPCKTTTMSDTSRSVSNVSYIPFTSASNGIPVKEVITDTNYRADGCNLVSGSLVCTPNDSSFHTAGKSAQPCGAGLNYPIIPPMTAPVFTRQRAFPRTNPTVSRFPAVGCISKMVPRFTAATLDPSGNRNLLIVSSAMISQYPPPPPTYLVRPVQRNLVNNGTYFSSTDLRSPTFGTCPVPSQASYPEYLGASGCTAVPSNPASPSRSINQPQLFCPVQPLFSQSASIPSSEGLRALPSLEKRHSSSSDSPQPSSSVSSSFSRASSETALTNANSDEEGREITRAASMKLAISTDMNNSRRGNGEFVAEYLPDPSKSPSPYAKLLVQELDPPHNHTALEDESGQPPIPPPRSASTMGPRGLSNENAVAIPGDAAGQMMPGMLNDMHYPLVNSQLYCLISAHTEISTDGYHNVISSLSRKDPVRAHVIQPNHRRPPPFAQQLRLQPGLVPIHQDENSPHENHLDYAITSAVDACSTTHLVSPTNSPTTPLITTDFLGTGSMGHMRMRNASPSTGTTWVSHSTTATWDGNLNKIKPNEKSETRQSGGENDSSTAVLSGMPKRSASGGFIGPEDMADGVWSGGGQEYGRQSSMPAMRLPQMPTLVYPGHPAYSDFTSLIDWPKGLFKSESDIATSMSWTKSNFSKRLLVSTDPSVKKQVGDTFKMIQSFMGDRKARLSLPDYGSIIIQRALSSASLRDEIFAQLCKQTTSNPNARSLTNGWALLCVCLYYFPPGSKFRDALSTYLSSRAISAVSTLSPDSASQPYVKIESSLEAAAAIASGFAPIVSELCPSANEDSVNKGSIRDFINATSVKNEALHLPSSLDERSAGCFSTCRESEQYFGLSLCPWDRPTAAHFARVAPRWFVRALNVGCRKNAEPPSIEEICHVKDFILKPNIFGGSLEEMMHIQAYRFPSLQLPWIQIFLTEELLRLSGSRTEGIFRLSPDLDVVTDVRCQLEKLFEIFRVVQMESNHADECRSSDRYLVLRPPPSGWFYSPREFETERLSAAASDYVEPVTSPSFPEFMNLTGGFTWPLTPLPLNSPPAEYILLTPTAHWPQTLWHMLKRSATGTYDEDQADPHLAAGLLKLWLRELAEPLIPNSLQPMCLKAACEAEAYESKRQSTAECVTDASPNPIEKCCQLVRQIPFLKRRSLLYLILLLQHLAKPEHCAISLMDARNLATVIAPNLMRSDSTNPRELLENIRPQTVFVRILISHLNVKEETEQLLFAEQNAVTQGYSLASNCQAFCCPPARVKLGPNNSFIPT</sequence>
<feature type="region of interest" description="Disordered" evidence="1">
    <location>
        <begin position="835"/>
        <end position="903"/>
    </location>
</feature>
<dbReference type="PROSITE" id="PS50238">
    <property type="entry name" value="RHOGAP"/>
    <property type="match status" value="1"/>
</dbReference>
<name>A0AAV2T9M7_CALDB</name>
<dbReference type="PANTHER" id="PTHR45876">
    <property type="entry name" value="FI04035P"/>
    <property type="match status" value="1"/>
</dbReference>
<dbReference type="SUPFAM" id="SSF48350">
    <property type="entry name" value="GTPase activation domain, GAP"/>
    <property type="match status" value="1"/>
</dbReference>
<accession>A0AAV2T9M7</accession>
<dbReference type="GO" id="GO:0005737">
    <property type="term" value="C:cytoplasm"/>
    <property type="evidence" value="ECO:0007669"/>
    <property type="project" value="TreeGrafter"/>
</dbReference>
<feature type="domain" description="WW" evidence="2">
    <location>
        <begin position="12"/>
        <end position="40"/>
    </location>
</feature>
<gene>
    <name evidence="5" type="ORF">CDAUBV1_LOCUS4531</name>
</gene>
<organism evidence="5 6">
    <name type="scientific">Calicophoron daubneyi</name>
    <name type="common">Rumen fluke</name>
    <name type="synonym">Paramphistomum daubneyi</name>
    <dbReference type="NCBI Taxonomy" id="300641"/>
    <lineage>
        <taxon>Eukaryota</taxon>
        <taxon>Metazoa</taxon>
        <taxon>Spiralia</taxon>
        <taxon>Lophotrochozoa</taxon>
        <taxon>Platyhelminthes</taxon>
        <taxon>Trematoda</taxon>
        <taxon>Digenea</taxon>
        <taxon>Plagiorchiida</taxon>
        <taxon>Pronocephalata</taxon>
        <taxon>Paramphistomoidea</taxon>
        <taxon>Paramphistomidae</taxon>
        <taxon>Calicophoron</taxon>
    </lineage>
</organism>
<proteinExistence type="predicted"/>
<dbReference type="SMART" id="SM00324">
    <property type="entry name" value="RhoGAP"/>
    <property type="match status" value="1"/>
</dbReference>
<dbReference type="PROSITE" id="PS51016">
    <property type="entry name" value="MYTH4"/>
    <property type="match status" value="1"/>
</dbReference>
<dbReference type="InterPro" id="IPR036020">
    <property type="entry name" value="WW_dom_sf"/>
</dbReference>